<evidence type="ECO:0000313" key="1">
    <source>
        <dbReference type="EMBL" id="KAI0052318.1"/>
    </source>
</evidence>
<comment type="caution">
    <text evidence="1">The sequence shown here is derived from an EMBL/GenBank/DDBJ whole genome shotgun (WGS) entry which is preliminary data.</text>
</comment>
<reference evidence="1" key="2">
    <citation type="journal article" date="2022" name="New Phytol.">
        <title>Evolutionary transition to the ectomycorrhizal habit in the genomes of a hyperdiverse lineage of mushroom-forming fungi.</title>
        <authorList>
            <person name="Looney B."/>
            <person name="Miyauchi S."/>
            <person name="Morin E."/>
            <person name="Drula E."/>
            <person name="Courty P.E."/>
            <person name="Kohler A."/>
            <person name="Kuo A."/>
            <person name="LaButti K."/>
            <person name="Pangilinan J."/>
            <person name="Lipzen A."/>
            <person name="Riley R."/>
            <person name="Andreopoulos W."/>
            <person name="He G."/>
            <person name="Johnson J."/>
            <person name="Nolan M."/>
            <person name="Tritt A."/>
            <person name="Barry K.W."/>
            <person name="Grigoriev I.V."/>
            <person name="Nagy L.G."/>
            <person name="Hibbett D."/>
            <person name="Henrissat B."/>
            <person name="Matheny P.B."/>
            <person name="Labbe J."/>
            <person name="Martin F.M."/>
        </authorList>
    </citation>
    <scope>NUCLEOTIDE SEQUENCE</scope>
    <source>
        <strain evidence="1">FP105234-sp</strain>
    </source>
</reference>
<reference evidence="1" key="1">
    <citation type="submission" date="2021-02" db="EMBL/GenBank/DDBJ databases">
        <authorList>
            <consortium name="DOE Joint Genome Institute"/>
            <person name="Ahrendt S."/>
            <person name="Looney B.P."/>
            <person name="Miyauchi S."/>
            <person name="Morin E."/>
            <person name="Drula E."/>
            <person name="Courty P.E."/>
            <person name="Chicoki N."/>
            <person name="Fauchery L."/>
            <person name="Kohler A."/>
            <person name="Kuo A."/>
            <person name="Labutti K."/>
            <person name="Pangilinan J."/>
            <person name="Lipzen A."/>
            <person name="Riley R."/>
            <person name="Andreopoulos W."/>
            <person name="He G."/>
            <person name="Johnson J."/>
            <person name="Barry K.W."/>
            <person name="Grigoriev I.V."/>
            <person name="Nagy L."/>
            <person name="Hibbett D."/>
            <person name="Henrissat B."/>
            <person name="Matheny P.B."/>
            <person name="Labbe J."/>
            <person name="Martin F."/>
        </authorList>
    </citation>
    <scope>NUCLEOTIDE SEQUENCE</scope>
    <source>
        <strain evidence="1">FP105234-sp</strain>
    </source>
</reference>
<accession>A0ACB8S744</accession>
<sequence length="155" mass="18293">MQQRNGALNTSVINPDIGVGRPPARCPRYSDRPVAFSELSDSRNDKARPKKRSAAVGAGLYLFDKMQLERTIRNLHERMDKVEKSGAEREQELLALLEERKVEAQRMREEKESMKQELEDERRRSDQREEYYRALLEKQEARLETVWRHMWTSSS</sequence>
<gene>
    <name evidence="1" type="ORF">FA95DRAFT_1383903</name>
</gene>
<protein>
    <submittedName>
        <fullName evidence="1">Uncharacterized protein</fullName>
    </submittedName>
</protein>
<proteinExistence type="predicted"/>
<organism evidence="1 2">
    <name type="scientific">Auriscalpium vulgare</name>
    <dbReference type="NCBI Taxonomy" id="40419"/>
    <lineage>
        <taxon>Eukaryota</taxon>
        <taxon>Fungi</taxon>
        <taxon>Dikarya</taxon>
        <taxon>Basidiomycota</taxon>
        <taxon>Agaricomycotina</taxon>
        <taxon>Agaricomycetes</taxon>
        <taxon>Russulales</taxon>
        <taxon>Auriscalpiaceae</taxon>
        <taxon>Auriscalpium</taxon>
    </lineage>
</organism>
<name>A0ACB8S744_9AGAM</name>
<evidence type="ECO:0000313" key="2">
    <source>
        <dbReference type="Proteomes" id="UP000814033"/>
    </source>
</evidence>
<keyword evidence="2" id="KW-1185">Reference proteome</keyword>
<dbReference type="EMBL" id="MU275846">
    <property type="protein sequence ID" value="KAI0052318.1"/>
    <property type="molecule type" value="Genomic_DNA"/>
</dbReference>
<dbReference type="Proteomes" id="UP000814033">
    <property type="component" value="Unassembled WGS sequence"/>
</dbReference>